<dbReference type="EMBL" id="ML978738">
    <property type="protein sequence ID" value="KAF2084765.1"/>
    <property type="molecule type" value="Genomic_DNA"/>
</dbReference>
<dbReference type="AlphaFoldDB" id="A0A9P4LSQ3"/>
<dbReference type="InterPro" id="IPR046670">
    <property type="entry name" value="DUF6540"/>
</dbReference>
<evidence type="ECO:0000313" key="2">
    <source>
        <dbReference type="Proteomes" id="UP000799776"/>
    </source>
</evidence>
<comment type="caution">
    <text evidence="1">The sequence shown here is derived from an EMBL/GenBank/DDBJ whole genome shotgun (WGS) entry which is preliminary data.</text>
</comment>
<organism evidence="1 2">
    <name type="scientific">Saccharata proteae CBS 121410</name>
    <dbReference type="NCBI Taxonomy" id="1314787"/>
    <lineage>
        <taxon>Eukaryota</taxon>
        <taxon>Fungi</taxon>
        <taxon>Dikarya</taxon>
        <taxon>Ascomycota</taxon>
        <taxon>Pezizomycotina</taxon>
        <taxon>Dothideomycetes</taxon>
        <taxon>Dothideomycetes incertae sedis</taxon>
        <taxon>Botryosphaeriales</taxon>
        <taxon>Saccharataceae</taxon>
        <taxon>Saccharata</taxon>
    </lineage>
</organism>
<dbReference type="Proteomes" id="UP000799776">
    <property type="component" value="Unassembled WGS sequence"/>
</dbReference>
<proteinExistence type="predicted"/>
<dbReference type="Pfam" id="PF20174">
    <property type="entry name" value="DUF6540"/>
    <property type="match status" value="1"/>
</dbReference>
<dbReference type="OrthoDB" id="37659at2759"/>
<protein>
    <submittedName>
        <fullName evidence="1">Uncharacterized protein</fullName>
    </submittedName>
</protein>
<gene>
    <name evidence="1" type="ORF">K490DRAFT_68522</name>
</gene>
<evidence type="ECO:0000313" key="1">
    <source>
        <dbReference type="EMBL" id="KAF2084765.1"/>
    </source>
</evidence>
<keyword evidence="2" id="KW-1185">Reference proteome</keyword>
<sequence length="146" mass="16017">MAAPPPPPPPRVLVSVVVYVGDPVDFQNYRHTMVFFRAEDGGFMLTAHAMGGAGAFRHELRDSKDSRHTAMFAKEVPVRCLRGEVTKAQLSAMACEVPIDNGDPEFKCRAWVEAYLGKLYEAGYLLQGEYSQGVDGMMEAAMESDG</sequence>
<name>A0A9P4LSQ3_9PEZI</name>
<accession>A0A9P4LSQ3</accession>
<reference evidence="1" key="1">
    <citation type="journal article" date="2020" name="Stud. Mycol.">
        <title>101 Dothideomycetes genomes: a test case for predicting lifestyles and emergence of pathogens.</title>
        <authorList>
            <person name="Haridas S."/>
            <person name="Albert R."/>
            <person name="Binder M."/>
            <person name="Bloem J."/>
            <person name="Labutti K."/>
            <person name="Salamov A."/>
            <person name="Andreopoulos B."/>
            <person name="Baker S."/>
            <person name="Barry K."/>
            <person name="Bills G."/>
            <person name="Bluhm B."/>
            <person name="Cannon C."/>
            <person name="Castanera R."/>
            <person name="Culley D."/>
            <person name="Daum C."/>
            <person name="Ezra D."/>
            <person name="Gonzalez J."/>
            <person name="Henrissat B."/>
            <person name="Kuo A."/>
            <person name="Liang C."/>
            <person name="Lipzen A."/>
            <person name="Lutzoni F."/>
            <person name="Magnuson J."/>
            <person name="Mondo S."/>
            <person name="Nolan M."/>
            <person name="Ohm R."/>
            <person name="Pangilinan J."/>
            <person name="Park H.-J."/>
            <person name="Ramirez L."/>
            <person name="Alfaro M."/>
            <person name="Sun H."/>
            <person name="Tritt A."/>
            <person name="Yoshinaga Y."/>
            <person name="Zwiers L.-H."/>
            <person name="Turgeon B."/>
            <person name="Goodwin S."/>
            <person name="Spatafora J."/>
            <person name="Crous P."/>
            <person name="Grigoriev I."/>
        </authorList>
    </citation>
    <scope>NUCLEOTIDE SEQUENCE</scope>
    <source>
        <strain evidence="1">CBS 121410</strain>
    </source>
</reference>